<name>A0A0M2KD07_9GAMM</name>
<comment type="caution">
    <text evidence="1">The sequence shown here is derived from an EMBL/GenBank/DDBJ whole genome shotgun (WGS) entry which is preliminary data.</text>
</comment>
<evidence type="ECO:0000313" key="2">
    <source>
        <dbReference type="Proteomes" id="UP000033924"/>
    </source>
</evidence>
<dbReference type="AlphaFoldDB" id="A0A0M2KD07"/>
<dbReference type="PATRIC" id="fig|65700.7.peg.5087"/>
<keyword evidence="2" id="KW-1185">Reference proteome</keyword>
<accession>A0A0M2KD07</accession>
<gene>
    <name evidence="1" type="ORF">SY86_20440</name>
</gene>
<dbReference type="EMBL" id="JXNU01000003">
    <property type="protein sequence ID" value="KKF37245.1"/>
    <property type="molecule type" value="Genomic_DNA"/>
</dbReference>
<organism evidence="1 2">
    <name type="scientific">Erwinia tracheiphila</name>
    <dbReference type="NCBI Taxonomy" id="65700"/>
    <lineage>
        <taxon>Bacteria</taxon>
        <taxon>Pseudomonadati</taxon>
        <taxon>Pseudomonadota</taxon>
        <taxon>Gammaproteobacteria</taxon>
        <taxon>Enterobacterales</taxon>
        <taxon>Erwiniaceae</taxon>
        <taxon>Erwinia</taxon>
    </lineage>
</organism>
<proteinExistence type="predicted"/>
<dbReference type="RefSeq" id="WP_046372182.1">
    <property type="nucleotide sequence ID" value="NZ_CP089932.1"/>
</dbReference>
<dbReference type="STRING" id="65700.SY86_20440"/>
<dbReference type="Proteomes" id="UP000033924">
    <property type="component" value="Unassembled WGS sequence"/>
</dbReference>
<sequence length="71" mass="7982">MKELILEEFRALLNQQNVGRDDYAFRCPMCGTVQSPRMLIAAGAEPDFDAVNKIVGFNCIGRVRIPTQTDH</sequence>
<dbReference type="InterPro" id="IPR048166">
    <property type="entry name" value="VVA0879-like"/>
</dbReference>
<reference evidence="1 2" key="1">
    <citation type="submission" date="2015-01" db="EMBL/GenBank/DDBJ databases">
        <title>Erwinia tracheiphila.</title>
        <authorList>
            <person name="Shapiro L.R."/>
        </authorList>
    </citation>
    <scope>NUCLEOTIDE SEQUENCE [LARGE SCALE GENOMIC DNA]</scope>
    <source>
        <strain evidence="1 2">BuffGH</strain>
    </source>
</reference>
<dbReference type="NCBIfam" id="NF041591">
    <property type="entry name" value="CxxC_VVA0879"/>
    <property type="match status" value="1"/>
</dbReference>
<evidence type="ECO:0000313" key="1">
    <source>
        <dbReference type="EMBL" id="KKF37245.1"/>
    </source>
</evidence>
<protein>
    <submittedName>
        <fullName evidence="1">Uncharacterized protein</fullName>
    </submittedName>
</protein>